<accession>A0A7X5TPD8</accession>
<dbReference type="AlphaFoldDB" id="A0A7X5TPD8"/>
<evidence type="ECO:0000313" key="3">
    <source>
        <dbReference type="EMBL" id="NID14960.1"/>
    </source>
</evidence>
<dbReference type="Proteomes" id="UP000518878">
    <property type="component" value="Unassembled WGS sequence"/>
</dbReference>
<gene>
    <name evidence="3" type="ORF">HBF32_05695</name>
</gene>
<proteinExistence type="predicted"/>
<evidence type="ECO:0000313" key="4">
    <source>
        <dbReference type="Proteomes" id="UP000518878"/>
    </source>
</evidence>
<keyword evidence="2" id="KW-0812">Transmembrane</keyword>
<dbReference type="RefSeq" id="WP_166698740.1">
    <property type="nucleotide sequence ID" value="NZ_JAAQTL010000001.1"/>
</dbReference>
<comment type="caution">
    <text evidence="3">The sequence shown here is derived from an EMBL/GenBank/DDBJ whole genome shotgun (WGS) entry which is preliminary data.</text>
</comment>
<dbReference type="EMBL" id="JAAQTL010000001">
    <property type="protein sequence ID" value="NID14960.1"/>
    <property type="molecule type" value="Genomic_DNA"/>
</dbReference>
<organism evidence="3 4">
    <name type="scientific">Luteibacter yeojuensis</name>
    <dbReference type="NCBI Taxonomy" id="345309"/>
    <lineage>
        <taxon>Bacteria</taxon>
        <taxon>Pseudomonadati</taxon>
        <taxon>Pseudomonadota</taxon>
        <taxon>Gammaproteobacteria</taxon>
        <taxon>Lysobacterales</taxon>
        <taxon>Rhodanobacteraceae</taxon>
        <taxon>Luteibacter</taxon>
    </lineage>
</organism>
<feature type="transmembrane region" description="Helical" evidence="2">
    <location>
        <begin position="33"/>
        <end position="58"/>
    </location>
</feature>
<keyword evidence="4" id="KW-1185">Reference proteome</keyword>
<feature type="transmembrane region" description="Helical" evidence="2">
    <location>
        <begin position="64"/>
        <end position="88"/>
    </location>
</feature>
<keyword evidence="2" id="KW-1133">Transmembrane helix</keyword>
<evidence type="ECO:0000256" key="2">
    <source>
        <dbReference type="SAM" id="Phobius"/>
    </source>
</evidence>
<feature type="region of interest" description="Disordered" evidence="1">
    <location>
        <begin position="284"/>
        <end position="308"/>
    </location>
</feature>
<keyword evidence="2" id="KW-0472">Membrane</keyword>
<sequence length="361" mass="34293">MSAVKKAVKGVAKFVKKDFKRATNFVKKYWKQILIVAAIVFTAGIATVGIAGFSSAMATAGGGFAGFMSAAGSTMVAGAAAIGGSVGIGSGVTASTAGGAFASAPVMAGVSSGAGLTLGTGAAAQSLGAAASTYAPAAASGGAAAGGAAGAAGGSFNALTGAGTYTGAGSTAANASYLANAGATGSLAGTTAGAAGTGGAIGAGTGTTAGAGLTTTTANAAQPGLMSKVLNSKLAVPLISSGIQGVSSYMQSKQQQELADDQWDREKPMSYWGVGARGDDNGGGAITSPFDAGATLTGQPAAAPDQITGPVRGANNTNPAAQLNANSFRTAPNGNRGLMAAGWDMDSGLPVDANGNPIYWN</sequence>
<evidence type="ECO:0000256" key="1">
    <source>
        <dbReference type="SAM" id="MobiDB-lite"/>
    </source>
</evidence>
<protein>
    <submittedName>
        <fullName evidence="3">Uncharacterized protein</fullName>
    </submittedName>
</protein>
<reference evidence="3 4" key="1">
    <citation type="journal article" date="2006" name="Int. J. Syst. Evol. Microbiol.">
        <title>Dyella yeojuensis sp. nov., isolated from greenhouse soil in Korea.</title>
        <authorList>
            <person name="Kim B.Y."/>
            <person name="Weon H.Y."/>
            <person name="Lee K.H."/>
            <person name="Seok S.J."/>
            <person name="Kwon S.W."/>
            <person name="Go S.J."/>
            <person name="Stackebrandt E."/>
        </authorList>
    </citation>
    <scope>NUCLEOTIDE SEQUENCE [LARGE SCALE GENOMIC DNA]</scope>
    <source>
        <strain evidence="3 4">DSM 17673</strain>
    </source>
</reference>
<name>A0A7X5TPD8_9GAMM</name>